<keyword evidence="1" id="KW-0812">Transmembrane</keyword>
<dbReference type="KEGG" id="snn:EWH46_06955"/>
<sequence length="108" mass="12316">MHARTIHAEVTSMQGEKVGESAMRARVYWRRVRLWTVLGLVLWFGVTLGVSWWSSALDVWRVGRMPAGYWWATQGAIAVYLLIIVGHGWVMDRLERRCAEAESGARVS</sequence>
<feature type="transmembrane region" description="Helical" evidence="1">
    <location>
        <begin position="32"/>
        <end position="53"/>
    </location>
</feature>
<dbReference type="NCBIfam" id="TIGR03647">
    <property type="entry name" value="Na_symport_sm"/>
    <property type="match status" value="1"/>
</dbReference>
<feature type="transmembrane region" description="Helical" evidence="1">
    <location>
        <begin position="68"/>
        <end position="90"/>
    </location>
</feature>
<evidence type="ECO:0000256" key="1">
    <source>
        <dbReference type="SAM" id="Phobius"/>
    </source>
</evidence>
<feature type="domain" description="Sodium symporter small subunit" evidence="2">
    <location>
        <begin position="26"/>
        <end position="97"/>
    </location>
</feature>
<keyword evidence="1" id="KW-0472">Membrane</keyword>
<protein>
    <submittedName>
        <fullName evidence="3">DUF4212 domain-containing protein</fullName>
    </submittedName>
</protein>
<evidence type="ECO:0000259" key="2">
    <source>
        <dbReference type="Pfam" id="PF13937"/>
    </source>
</evidence>
<gene>
    <name evidence="3" type="ORF">EWH46_06955</name>
</gene>
<dbReference type="Pfam" id="PF13937">
    <property type="entry name" value="DUF4212"/>
    <property type="match status" value="1"/>
</dbReference>
<name>A0A5C1PZ59_9BURK</name>
<proteinExistence type="predicted"/>
<reference evidence="3 4" key="1">
    <citation type="submission" date="2019-02" db="EMBL/GenBank/DDBJ databases">
        <title>Complete Genome Sequence and Methylome Analysis of Sphaerotilus natans subsp. sulfidivorans D-507.</title>
        <authorList>
            <person name="Fomenkov A."/>
            <person name="Gridneva E."/>
            <person name="Smolyakov D."/>
            <person name="Dubinina G."/>
            <person name="Vincze T."/>
            <person name="Grabovich M."/>
            <person name="Roberts R.J."/>
        </authorList>
    </citation>
    <scope>NUCLEOTIDE SEQUENCE [LARGE SCALE GENOMIC DNA]</scope>
    <source>
        <strain evidence="3 4">D-507</strain>
    </source>
</reference>
<dbReference type="Proteomes" id="UP000323522">
    <property type="component" value="Chromosome"/>
</dbReference>
<organism evidence="3 4">
    <name type="scientific">Sphaerotilus sulfidivorans</name>
    <dbReference type="NCBI Taxonomy" id="639200"/>
    <lineage>
        <taxon>Bacteria</taxon>
        <taxon>Pseudomonadati</taxon>
        <taxon>Pseudomonadota</taxon>
        <taxon>Betaproteobacteria</taxon>
        <taxon>Burkholderiales</taxon>
        <taxon>Sphaerotilaceae</taxon>
        <taxon>Sphaerotilus</taxon>
    </lineage>
</organism>
<dbReference type="AlphaFoldDB" id="A0A5C1PZ59"/>
<dbReference type="InterPro" id="IPR019886">
    <property type="entry name" value="Na_symporter_ssu"/>
</dbReference>
<dbReference type="EMBL" id="CP035708">
    <property type="protein sequence ID" value="QEN00541.1"/>
    <property type="molecule type" value="Genomic_DNA"/>
</dbReference>
<keyword evidence="1" id="KW-1133">Transmembrane helix</keyword>
<dbReference type="OrthoDB" id="9797746at2"/>
<evidence type="ECO:0000313" key="4">
    <source>
        <dbReference type="Proteomes" id="UP000323522"/>
    </source>
</evidence>
<evidence type="ECO:0000313" key="3">
    <source>
        <dbReference type="EMBL" id="QEN00541.1"/>
    </source>
</evidence>
<accession>A0A5C1PZ59</accession>